<comment type="caution">
    <text evidence="1">The sequence shown here is derived from an EMBL/GenBank/DDBJ whole genome shotgun (WGS) entry which is preliminary data.</text>
</comment>
<accession>A0AAV4VMA1</accession>
<gene>
    <name evidence="1" type="ORF">CDAR_592561</name>
</gene>
<evidence type="ECO:0000313" key="2">
    <source>
        <dbReference type="Proteomes" id="UP001054837"/>
    </source>
</evidence>
<dbReference type="Proteomes" id="UP001054837">
    <property type="component" value="Unassembled WGS sequence"/>
</dbReference>
<dbReference type="EMBL" id="BPLQ01013280">
    <property type="protein sequence ID" value="GIY71045.1"/>
    <property type="molecule type" value="Genomic_DNA"/>
</dbReference>
<protein>
    <submittedName>
        <fullName evidence="1">Uncharacterized protein</fullName>
    </submittedName>
</protein>
<organism evidence="1 2">
    <name type="scientific">Caerostris darwini</name>
    <dbReference type="NCBI Taxonomy" id="1538125"/>
    <lineage>
        <taxon>Eukaryota</taxon>
        <taxon>Metazoa</taxon>
        <taxon>Ecdysozoa</taxon>
        <taxon>Arthropoda</taxon>
        <taxon>Chelicerata</taxon>
        <taxon>Arachnida</taxon>
        <taxon>Araneae</taxon>
        <taxon>Araneomorphae</taxon>
        <taxon>Entelegynae</taxon>
        <taxon>Araneoidea</taxon>
        <taxon>Araneidae</taxon>
        <taxon>Caerostris</taxon>
    </lineage>
</organism>
<sequence>QRVPTPDDAMESVAGICKTLFLFIDPGISPIPYLEPLDYTHSSLKAQQ</sequence>
<feature type="non-terminal residue" evidence="1">
    <location>
        <position position="1"/>
    </location>
</feature>
<proteinExistence type="predicted"/>
<keyword evidence="2" id="KW-1185">Reference proteome</keyword>
<evidence type="ECO:0000313" key="1">
    <source>
        <dbReference type="EMBL" id="GIY71045.1"/>
    </source>
</evidence>
<reference evidence="1 2" key="1">
    <citation type="submission" date="2021-06" db="EMBL/GenBank/DDBJ databases">
        <title>Caerostris darwini draft genome.</title>
        <authorList>
            <person name="Kono N."/>
            <person name="Arakawa K."/>
        </authorList>
    </citation>
    <scope>NUCLEOTIDE SEQUENCE [LARGE SCALE GENOMIC DNA]</scope>
</reference>
<dbReference type="AlphaFoldDB" id="A0AAV4VMA1"/>
<name>A0AAV4VMA1_9ARAC</name>